<proteinExistence type="predicted"/>
<dbReference type="PROSITE" id="PS00028">
    <property type="entry name" value="ZINC_FINGER_C2H2_1"/>
    <property type="match status" value="2"/>
</dbReference>
<dbReference type="GO" id="GO:0008270">
    <property type="term" value="F:zinc ion binding"/>
    <property type="evidence" value="ECO:0007669"/>
    <property type="project" value="UniProtKB-KW"/>
</dbReference>
<gene>
    <name evidence="9" type="ORF">BB559_001457</name>
</gene>
<evidence type="ECO:0000256" key="1">
    <source>
        <dbReference type="ARBA" id="ARBA00004123"/>
    </source>
</evidence>
<feature type="domain" description="C2H2-type" evidence="8">
    <location>
        <begin position="543"/>
        <end position="570"/>
    </location>
</feature>
<dbReference type="Gene3D" id="3.30.160.60">
    <property type="entry name" value="Classic Zinc Finger"/>
    <property type="match status" value="2"/>
</dbReference>
<sequence length="652" mass="74902">MMDNQSHTYYNSFNDNYNLDNLTTDILYSVINNNQICPCYNNSGPDQIYTNSQTDAYIGTPSLHIINNKYQNAINSNMNQRKYNNAQGTFHYNLPPRLICENNESPGKVSDVSNIQSDYRNTNSTDYNRRFHPNPQIRNYPNTLVKNPDVRYFANMNSQSSVPHTNMYAQFHANQNSYVKPVLVSSSTDIYNNYAENNTGHNTLSFKEQGIASNYAGMGNLERNKSINPYINFIDQQNNTGISQNTHCLKMVTNNNIPDNHNSFCYSKENSQTLVQKHTTNSGSNCGEMNRTDFNELMNMYSSNFHTQNLQNGSVTQQNNIKTLKNTANDYSVVDNVDMFSNLELLLEQQNKSIEYNVDHTTNHCSFKERKSSICSSNTLPFTLPEQRNNVFDGGAEPKNMANSIVLNSTKIQNNKYYEKENSQFTMYLDNFKSGNTHLKPNNVVFQVPQLFEHSPDSFERQESPPQHYQKPGNAATLPLDLGKDSDLCEFFDNLISNPIENKCGESSVDVETLKRERGESEDDGNMKKVRKEKLKLPAQKKYLCKTCKKQFARPSTLQTHIYSHTGERPFMCTFPGCKKNFSVLSNLRRHEKNHNEDKTNQIKFRNIALNNNKMFAKQQNFSFVYNYSYSPDTGVGRKHKLITESKTHKNL</sequence>
<dbReference type="SMART" id="SM00355">
    <property type="entry name" value="ZnF_C2H2"/>
    <property type="match status" value="2"/>
</dbReference>
<dbReference type="GO" id="GO:0005667">
    <property type="term" value="C:transcription regulator complex"/>
    <property type="evidence" value="ECO:0007669"/>
    <property type="project" value="TreeGrafter"/>
</dbReference>
<keyword evidence="10" id="KW-1185">Reference proteome</keyword>
<accession>A0A2T9Z1V6</accession>
<dbReference type="PROSITE" id="PS50157">
    <property type="entry name" value="ZINC_FINGER_C2H2_2"/>
    <property type="match status" value="2"/>
</dbReference>
<evidence type="ECO:0000259" key="8">
    <source>
        <dbReference type="PROSITE" id="PS50157"/>
    </source>
</evidence>
<dbReference type="GO" id="GO:0000981">
    <property type="term" value="F:DNA-binding transcription factor activity, RNA polymerase II-specific"/>
    <property type="evidence" value="ECO:0007669"/>
    <property type="project" value="TreeGrafter"/>
</dbReference>
<comment type="caution">
    <text evidence="9">The sequence shown here is derived from an EMBL/GenBank/DDBJ whole genome shotgun (WGS) entry which is preliminary data.</text>
</comment>
<keyword evidence="5" id="KW-0862">Zinc</keyword>
<dbReference type="OrthoDB" id="6077919at2759"/>
<keyword evidence="3" id="KW-0677">Repeat</keyword>
<dbReference type="GO" id="GO:0000785">
    <property type="term" value="C:chromatin"/>
    <property type="evidence" value="ECO:0007669"/>
    <property type="project" value="TreeGrafter"/>
</dbReference>
<dbReference type="FunFam" id="3.30.160.60:FF:001102">
    <property type="entry name" value="Transcription factor IIIA"/>
    <property type="match status" value="1"/>
</dbReference>
<evidence type="ECO:0000313" key="10">
    <source>
        <dbReference type="Proteomes" id="UP000245699"/>
    </source>
</evidence>
<feature type="domain" description="C2H2-type" evidence="8">
    <location>
        <begin position="571"/>
        <end position="600"/>
    </location>
</feature>
<evidence type="ECO:0000256" key="5">
    <source>
        <dbReference type="ARBA" id="ARBA00022833"/>
    </source>
</evidence>
<dbReference type="EMBL" id="MBFT01000074">
    <property type="protein sequence ID" value="PVU98575.1"/>
    <property type="molecule type" value="Genomic_DNA"/>
</dbReference>
<comment type="subcellular location">
    <subcellularLocation>
        <location evidence="1">Nucleus</location>
    </subcellularLocation>
</comment>
<dbReference type="SUPFAM" id="SSF57667">
    <property type="entry name" value="beta-beta-alpha zinc fingers"/>
    <property type="match status" value="1"/>
</dbReference>
<dbReference type="STRING" id="61424.A0A2T9Z1V6"/>
<evidence type="ECO:0000256" key="4">
    <source>
        <dbReference type="ARBA" id="ARBA00022771"/>
    </source>
</evidence>
<keyword evidence="2" id="KW-0479">Metal-binding</keyword>
<dbReference type="InterPro" id="IPR036236">
    <property type="entry name" value="Znf_C2H2_sf"/>
</dbReference>
<dbReference type="PANTHER" id="PTHR14003">
    <property type="entry name" value="TRANSCRIPTIONAL REPRESSOR PROTEIN YY"/>
    <property type="match status" value="1"/>
</dbReference>
<protein>
    <recommendedName>
        <fullName evidence="8">C2H2-type domain-containing protein</fullName>
    </recommendedName>
</protein>
<evidence type="ECO:0000313" key="9">
    <source>
        <dbReference type="EMBL" id="PVU98575.1"/>
    </source>
</evidence>
<evidence type="ECO:0000256" key="7">
    <source>
        <dbReference type="PROSITE-ProRule" id="PRU00042"/>
    </source>
</evidence>
<evidence type="ECO:0000256" key="3">
    <source>
        <dbReference type="ARBA" id="ARBA00022737"/>
    </source>
</evidence>
<dbReference type="PANTHER" id="PTHR14003:SF20">
    <property type="entry name" value="FINGER DOMAIN PROTEIN, PUTATIVE (AFU_ORTHOLOGUE AFUA_4G10380)-RELATED"/>
    <property type="match status" value="1"/>
</dbReference>
<dbReference type="InterPro" id="IPR013087">
    <property type="entry name" value="Znf_C2H2_type"/>
</dbReference>
<name>A0A2T9Z1V6_9FUNG</name>
<reference evidence="9 10" key="1">
    <citation type="journal article" date="2018" name="MBio">
        <title>Comparative Genomics Reveals the Core Gene Toolbox for the Fungus-Insect Symbiosis.</title>
        <authorList>
            <person name="Wang Y."/>
            <person name="Stata M."/>
            <person name="Wang W."/>
            <person name="Stajich J.E."/>
            <person name="White M.M."/>
            <person name="Moncalvo J.M."/>
        </authorList>
    </citation>
    <scope>NUCLEOTIDE SEQUENCE [LARGE SCALE GENOMIC DNA]</scope>
    <source>
        <strain evidence="9 10">AUS-77-4</strain>
    </source>
</reference>
<dbReference type="GO" id="GO:0031519">
    <property type="term" value="C:PcG protein complex"/>
    <property type="evidence" value="ECO:0007669"/>
    <property type="project" value="TreeGrafter"/>
</dbReference>
<evidence type="ECO:0000256" key="6">
    <source>
        <dbReference type="ARBA" id="ARBA00023242"/>
    </source>
</evidence>
<organism evidence="9 10">
    <name type="scientific">Furculomyces boomerangus</name>
    <dbReference type="NCBI Taxonomy" id="61424"/>
    <lineage>
        <taxon>Eukaryota</taxon>
        <taxon>Fungi</taxon>
        <taxon>Fungi incertae sedis</taxon>
        <taxon>Zoopagomycota</taxon>
        <taxon>Kickxellomycotina</taxon>
        <taxon>Harpellomycetes</taxon>
        <taxon>Harpellales</taxon>
        <taxon>Harpellaceae</taxon>
        <taxon>Furculomyces</taxon>
    </lineage>
</organism>
<keyword evidence="6" id="KW-0539">Nucleus</keyword>
<keyword evidence="4 7" id="KW-0863">Zinc-finger</keyword>
<dbReference type="AlphaFoldDB" id="A0A2T9Z1V6"/>
<dbReference type="Pfam" id="PF00096">
    <property type="entry name" value="zf-C2H2"/>
    <property type="match status" value="1"/>
</dbReference>
<dbReference type="GO" id="GO:0000978">
    <property type="term" value="F:RNA polymerase II cis-regulatory region sequence-specific DNA binding"/>
    <property type="evidence" value="ECO:0007669"/>
    <property type="project" value="TreeGrafter"/>
</dbReference>
<dbReference type="Pfam" id="PF12874">
    <property type="entry name" value="zf-met"/>
    <property type="match status" value="1"/>
</dbReference>
<evidence type="ECO:0000256" key="2">
    <source>
        <dbReference type="ARBA" id="ARBA00022723"/>
    </source>
</evidence>
<dbReference type="Proteomes" id="UP000245699">
    <property type="component" value="Unassembled WGS sequence"/>
</dbReference>